<keyword evidence="6 11" id="KW-1133">Transmembrane helix</keyword>
<feature type="transmembrane region" description="Helical" evidence="11">
    <location>
        <begin position="113"/>
        <end position="135"/>
    </location>
</feature>
<proteinExistence type="inferred from homology"/>
<evidence type="ECO:0000256" key="3">
    <source>
        <dbReference type="ARBA" id="ARBA00022449"/>
    </source>
</evidence>
<protein>
    <submittedName>
        <fullName evidence="13">Na+/H+ antiporter</fullName>
    </submittedName>
</protein>
<comment type="function">
    <text evidence="11">Na(+)/H(+) antiporter that extrudes sodium in exchange for external protons.</text>
</comment>
<gene>
    <name evidence="13" type="ORF">RA178_12275</name>
</gene>
<dbReference type="InterPro" id="IPR004705">
    <property type="entry name" value="Cation/H_exchanger_CPA1_bac"/>
</dbReference>
<feature type="transmembrane region" description="Helical" evidence="11">
    <location>
        <begin position="84"/>
        <end position="107"/>
    </location>
</feature>
<sequence length="546" mass="60528">MDSVSTIFVISLAILASGVLVRVIPFSIPLPLIQITLGMVIAGVFKKGVSLEPHMFLLIFIPPLLFLDGWRMSNRVLKKEWTNIFQLAIGLVIFTMLGLGYIIHWMIPSMPLPIAFALAAILSPTDPVAVAGIARKLAVPERVMSILEGEALFNDATGLVAFKMAVIVAITGSFSIYKATGTFVWVALAGIAIGIATTWLLSYFRRKFTNQHGEELGSEILLSLLMPFIAYLIAEYVGTSGVLAAVAAGITMSRLELQGGIAPLTRMRRGAIWDTVQFTLNGAIFVLLGEQLPDIFEDAINVATKIGNQSVWGLLVYATVICLTLIIFRFTWVFASLNVTYYLKNKRRLALTRDNLRDILVVSFGGVRGAITLAGVLSFPLFLPSGDEFPSRDLAVFLAATVIIISLITASVFLPLLLRNTHEESNINCPQVEQKRLAIDAAKIAVEFHLSNLLIEIKKSNPELTEDYYMALTNRLWVEFENIFDPYRDPENLAHLQYEVERKIRLAIIKSARQVIFSLASENKISDDVARDMVKKLDFDEIRFIS</sequence>
<feature type="transmembrane region" description="Helical" evidence="11">
    <location>
        <begin position="394"/>
        <end position="418"/>
    </location>
</feature>
<keyword evidence="10 11" id="KW-0739">Sodium transport</keyword>
<evidence type="ECO:0000256" key="10">
    <source>
        <dbReference type="ARBA" id="ARBA00023201"/>
    </source>
</evidence>
<keyword evidence="4" id="KW-1003">Cell membrane</keyword>
<keyword evidence="3 11" id="KW-0050">Antiport</keyword>
<dbReference type="Gene3D" id="6.10.140.1330">
    <property type="match status" value="1"/>
</dbReference>
<feature type="transmembrane region" description="Helical" evidence="11">
    <location>
        <begin position="31"/>
        <end position="49"/>
    </location>
</feature>
<dbReference type="InterPro" id="IPR006153">
    <property type="entry name" value="Cation/H_exchanger_TM"/>
</dbReference>
<dbReference type="PANTHER" id="PTHR10110">
    <property type="entry name" value="SODIUM/HYDROGEN EXCHANGER"/>
    <property type="match status" value="1"/>
</dbReference>
<evidence type="ECO:0000256" key="7">
    <source>
        <dbReference type="ARBA" id="ARBA00023053"/>
    </source>
</evidence>
<feature type="transmembrane region" description="Helical" evidence="11">
    <location>
        <begin position="6"/>
        <end position="24"/>
    </location>
</feature>
<feature type="transmembrane region" description="Helical" evidence="11">
    <location>
        <begin position="183"/>
        <end position="204"/>
    </location>
</feature>
<dbReference type="GO" id="GO:0051453">
    <property type="term" value="P:regulation of intracellular pH"/>
    <property type="evidence" value="ECO:0007669"/>
    <property type="project" value="TreeGrafter"/>
</dbReference>
<keyword evidence="7 11" id="KW-0915">Sodium</keyword>
<dbReference type="GO" id="GO:0015385">
    <property type="term" value="F:sodium:proton antiporter activity"/>
    <property type="evidence" value="ECO:0007669"/>
    <property type="project" value="InterPro"/>
</dbReference>
<feature type="transmembrane region" description="Helical" evidence="11">
    <location>
        <begin position="359"/>
        <end position="382"/>
    </location>
</feature>
<dbReference type="EMBL" id="CP132914">
    <property type="protein sequence ID" value="WMB71219.1"/>
    <property type="molecule type" value="Genomic_DNA"/>
</dbReference>
<keyword evidence="2 11" id="KW-0813">Transport</keyword>
<dbReference type="RefSeq" id="WP_306682023.1">
    <property type="nucleotide sequence ID" value="NZ_CP132914.1"/>
</dbReference>
<feature type="transmembrane region" description="Helical" evidence="11">
    <location>
        <begin position="55"/>
        <end position="72"/>
    </location>
</feature>
<evidence type="ECO:0000256" key="8">
    <source>
        <dbReference type="ARBA" id="ARBA00023065"/>
    </source>
</evidence>
<reference evidence="13" key="1">
    <citation type="submission" date="2023-08" db="EMBL/GenBank/DDBJ databases">
        <title>Complete genome sequence of Shewanella oncorhynchi Z-P2, a siderophore putrebactin-producing bacterium.</title>
        <authorList>
            <person name="Zhang Y."/>
        </authorList>
    </citation>
    <scope>NUCLEOTIDE SEQUENCE</scope>
    <source>
        <strain evidence="13">Z-P2</strain>
    </source>
</reference>
<feature type="transmembrane region" description="Helical" evidence="11">
    <location>
        <begin position="314"/>
        <end position="339"/>
    </location>
</feature>
<dbReference type="GeneID" id="301339972"/>
<keyword evidence="8 11" id="KW-0406">Ion transport</keyword>
<evidence type="ECO:0000259" key="12">
    <source>
        <dbReference type="Pfam" id="PF00999"/>
    </source>
</evidence>
<evidence type="ECO:0000256" key="6">
    <source>
        <dbReference type="ARBA" id="ARBA00022989"/>
    </source>
</evidence>
<feature type="transmembrane region" description="Helical" evidence="11">
    <location>
        <begin position="216"/>
        <end position="234"/>
    </location>
</feature>
<feature type="domain" description="Cation/H+ exchanger transmembrane" evidence="12">
    <location>
        <begin position="13"/>
        <end position="418"/>
    </location>
</feature>
<organism evidence="13">
    <name type="scientific">Shewanella oncorhynchi</name>
    <dbReference type="NCBI Taxonomy" id="2726434"/>
    <lineage>
        <taxon>Bacteria</taxon>
        <taxon>Pseudomonadati</taxon>
        <taxon>Pseudomonadota</taxon>
        <taxon>Gammaproteobacteria</taxon>
        <taxon>Alteromonadales</taxon>
        <taxon>Shewanellaceae</taxon>
        <taxon>Shewanella</taxon>
    </lineage>
</organism>
<evidence type="ECO:0000256" key="2">
    <source>
        <dbReference type="ARBA" id="ARBA00022448"/>
    </source>
</evidence>
<feature type="transmembrane region" description="Helical" evidence="11">
    <location>
        <begin position="156"/>
        <end position="177"/>
    </location>
</feature>
<accession>A0AA50K9U8</accession>
<dbReference type="Pfam" id="PF00999">
    <property type="entry name" value="Na_H_Exchanger"/>
    <property type="match status" value="1"/>
</dbReference>
<name>A0AA50K9U8_9GAMM</name>
<evidence type="ECO:0000256" key="9">
    <source>
        <dbReference type="ARBA" id="ARBA00023136"/>
    </source>
</evidence>
<dbReference type="NCBIfam" id="TIGR00831">
    <property type="entry name" value="a_cpa1"/>
    <property type="match status" value="1"/>
</dbReference>
<dbReference type="KEGG" id="sog:RA178_12275"/>
<comment type="subcellular location">
    <subcellularLocation>
        <location evidence="11">Cell inner membrane</location>
        <topology evidence="11">Multi-pass membrane protein</topology>
    </subcellularLocation>
    <subcellularLocation>
        <location evidence="1">Cell membrane</location>
        <topology evidence="1">Multi-pass membrane protein</topology>
    </subcellularLocation>
</comment>
<keyword evidence="11" id="KW-0997">Cell inner membrane</keyword>
<dbReference type="GO" id="GO:0098719">
    <property type="term" value="P:sodium ion import across plasma membrane"/>
    <property type="evidence" value="ECO:0007669"/>
    <property type="project" value="TreeGrafter"/>
</dbReference>
<dbReference type="Proteomes" id="UP001236800">
    <property type="component" value="Chromosome"/>
</dbReference>
<evidence type="ECO:0000256" key="5">
    <source>
        <dbReference type="ARBA" id="ARBA00022692"/>
    </source>
</evidence>
<evidence type="ECO:0000256" key="1">
    <source>
        <dbReference type="ARBA" id="ARBA00004651"/>
    </source>
</evidence>
<keyword evidence="5 11" id="KW-0812">Transmembrane</keyword>
<evidence type="ECO:0000313" key="13">
    <source>
        <dbReference type="EMBL" id="WMB71219.1"/>
    </source>
</evidence>
<evidence type="ECO:0000256" key="11">
    <source>
        <dbReference type="RuleBase" id="RU366002"/>
    </source>
</evidence>
<comment type="similarity">
    <text evidence="11">Belongs to the monovalent cation:proton antiporter 1 (CPA1) transporter (TC 2.A.36) family.</text>
</comment>
<evidence type="ECO:0000256" key="4">
    <source>
        <dbReference type="ARBA" id="ARBA00022475"/>
    </source>
</evidence>
<dbReference type="InterPro" id="IPR018422">
    <property type="entry name" value="Cation/H_exchanger_CPA1"/>
</dbReference>
<dbReference type="AlphaFoldDB" id="A0AA50K9U8"/>
<dbReference type="GO" id="GO:0005886">
    <property type="term" value="C:plasma membrane"/>
    <property type="evidence" value="ECO:0007669"/>
    <property type="project" value="UniProtKB-SubCell"/>
</dbReference>
<dbReference type="GO" id="GO:0015386">
    <property type="term" value="F:potassium:proton antiporter activity"/>
    <property type="evidence" value="ECO:0007669"/>
    <property type="project" value="TreeGrafter"/>
</dbReference>
<dbReference type="PANTHER" id="PTHR10110:SF86">
    <property type="entry name" value="SODIUM_HYDROGEN EXCHANGER 7"/>
    <property type="match status" value="1"/>
</dbReference>
<keyword evidence="9 11" id="KW-0472">Membrane</keyword>